<keyword evidence="1" id="KW-0812">Transmembrane</keyword>
<feature type="transmembrane region" description="Helical" evidence="1">
    <location>
        <begin position="6"/>
        <end position="23"/>
    </location>
</feature>
<reference evidence="3" key="1">
    <citation type="journal article" date="2019" name="Int. J. Syst. Evol. Microbiol.">
        <title>The Global Catalogue of Microorganisms (GCM) 10K type strain sequencing project: providing services to taxonomists for standard genome sequencing and annotation.</title>
        <authorList>
            <consortium name="The Broad Institute Genomics Platform"/>
            <consortium name="The Broad Institute Genome Sequencing Center for Infectious Disease"/>
            <person name="Wu L."/>
            <person name="Ma J."/>
        </authorList>
    </citation>
    <scope>NUCLEOTIDE SEQUENCE [LARGE SCALE GENOMIC DNA]</scope>
    <source>
        <strain evidence="3">JCM 16981</strain>
    </source>
</reference>
<name>A0ABP7EZ01_9STAP</name>
<dbReference type="EMBL" id="BAABCK010000055">
    <property type="protein sequence ID" value="GAA3728035.1"/>
    <property type="molecule type" value="Genomic_DNA"/>
</dbReference>
<feature type="transmembrane region" description="Helical" evidence="1">
    <location>
        <begin position="68"/>
        <end position="91"/>
    </location>
</feature>
<organism evidence="2 3">
    <name type="scientific">Salinicoccus jeotgali</name>
    <dbReference type="NCBI Taxonomy" id="381634"/>
    <lineage>
        <taxon>Bacteria</taxon>
        <taxon>Bacillati</taxon>
        <taxon>Bacillota</taxon>
        <taxon>Bacilli</taxon>
        <taxon>Bacillales</taxon>
        <taxon>Staphylococcaceae</taxon>
        <taxon>Salinicoccus</taxon>
    </lineage>
</organism>
<evidence type="ECO:0008006" key="4">
    <source>
        <dbReference type="Google" id="ProtNLM"/>
    </source>
</evidence>
<gene>
    <name evidence="2" type="ORF">GCM10022378_16080</name>
</gene>
<evidence type="ECO:0000313" key="2">
    <source>
        <dbReference type="EMBL" id="GAA3728035.1"/>
    </source>
</evidence>
<dbReference type="RefSeq" id="WP_344703270.1">
    <property type="nucleotide sequence ID" value="NZ_BAABCK010000055.1"/>
</dbReference>
<feature type="transmembrane region" description="Helical" evidence="1">
    <location>
        <begin position="43"/>
        <end position="62"/>
    </location>
</feature>
<evidence type="ECO:0000313" key="3">
    <source>
        <dbReference type="Proteomes" id="UP001500920"/>
    </source>
</evidence>
<protein>
    <recommendedName>
        <fullName evidence="4">DUF3784 domain-containing protein</fullName>
    </recommendedName>
</protein>
<keyword evidence="3" id="KW-1185">Reference proteome</keyword>
<keyword evidence="1" id="KW-0472">Membrane</keyword>
<accession>A0ABP7EZ01</accession>
<evidence type="ECO:0000256" key="1">
    <source>
        <dbReference type="SAM" id="Phobius"/>
    </source>
</evidence>
<dbReference type="Proteomes" id="UP001500920">
    <property type="component" value="Unassembled WGS sequence"/>
</dbReference>
<sequence length="95" mass="10323">MINILIVISMIIAGFGIGKYISFAKSEGTDERGQAVLAKASHVTMSFLFLTFALVVIIIVFLNASRELLGLIFIIALSLLIFINAVTISYISKNV</sequence>
<comment type="caution">
    <text evidence="2">The sequence shown here is derived from an EMBL/GenBank/DDBJ whole genome shotgun (WGS) entry which is preliminary data.</text>
</comment>
<proteinExistence type="predicted"/>
<keyword evidence="1" id="KW-1133">Transmembrane helix</keyword>